<dbReference type="EMBL" id="BRXS01000002">
    <property type="protein sequence ID" value="GLC25100.1"/>
    <property type="molecule type" value="Genomic_DNA"/>
</dbReference>
<evidence type="ECO:0000313" key="1">
    <source>
        <dbReference type="EMBL" id="GLC25100.1"/>
    </source>
</evidence>
<evidence type="ECO:0000313" key="2">
    <source>
        <dbReference type="Proteomes" id="UP001161325"/>
    </source>
</evidence>
<dbReference type="Proteomes" id="UP001161325">
    <property type="component" value="Unassembled WGS sequence"/>
</dbReference>
<comment type="caution">
    <text evidence="1">The sequence shown here is derived from an EMBL/GenBank/DDBJ whole genome shotgun (WGS) entry which is preliminary data.</text>
</comment>
<dbReference type="AlphaFoldDB" id="A0AA37Q1Y3"/>
<organism evidence="1 2">
    <name type="scientific">Roseisolibacter agri</name>
    <dbReference type="NCBI Taxonomy" id="2014610"/>
    <lineage>
        <taxon>Bacteria</taxon>
        <taxon>Pseudomonadati</taxon>
        <taxon>Gemmatimonadota</taxon>
        <taxon>Gemmatimonadia</taxon>
        <taxon>Gemmatimonadales</taxon>
        <taxon>Gemmatimonadaceae</taxon>
        <taxon>Roseisolibacter</taxon>
    </lineage>
</organism>
<proteinExistence type="predicted"/>
<dbReference type="RefSeq" id="WP_284349541.1">
    <property type="nucleotide sequence ID" value="NZ_BRXS01000002.1"/>
</dbReference>
<sequence length="75" mass="8344">MSDALRDQVLTSLGAAFAALERSMRMPADAPAWTPLSRDPRYLALCRRRLDPETRARKVRALEAFAPIPPPAALR</sequence>
<name>A0AA37Q1Y3_9BACT</name>
<reference evidence="1" key="1">
    <citation type="submission" date="2022-08" db="EMBL/GenBank/DDBJ databases">
        <title>Draft genome sequencing of Roseisolibacter agri AW1220.</title>
        <authorList>
            <person name="Tobiishi Y."/>
            <person name="Tonouchi A."/>
        </authorList>
    </citation>
    <scope>NUCLEOTIDE SEQUENCE</scope>
    <source>
        <strain evidence="1">AW1220</strain>
    </source>
</reference>
<keyword evidence="2" id="KW-1185">Reference proteome</keyword>
<accession>A0AA37Q1Y3</accession>
<protein>
    <submittedName>
        <fullName evidence="1">Uncharacterized protein</fullName>
    </submittedName>
</protein>
<gene>
    <name evidence="1" type="ORF">rosag_16130</name>
</gene>